<dbReference type="InterPro" id="IPR036034">
    <property type="entry name" value="PDZ_sf"/>
</dbReference>
<dbReference type="Proteomes" id="UP000515159">
    <property type="component" value="Chromosome 1"/>
</dbReference>
<dbReference type="Gene3D" id="2.30.42.10">
    <property type="match status" value="3"/>
</dbReference>
<evidence type="ECO:0000313" key="4">
    <source>
        <dbReference type="RefSeq" id="XP_033778043.1"/>
    </source>
</evidence>
<dbReference type="GeneID" id="117349119"/>
<dbReference type="SMART" id="SM00228">
    <property type="entry name" value="PDZ"/>
    <property type="match status" value="3"/>
</dbReference>
<accession>A0A6P8PTK0</accession>
<dbReference type="GO" id="GO:0007165">
    <property type="term" value="P:signal transduction"/>
    <property type="evidence" value="ECO:0007669"/>
    <property type="project" value="TreeGrafter"/>
</dbReference>
<feature type="region of interest" description="Disordered" evidence="1">
    <location>
        <begin position="476"/>
        <end position="515"/>
    </location>
</feature>
<feature type="region of interest" description="Disordered" evidence="1">
    <location>
        <begin position="380"/>
        <end position="403"/>
    </location>
</feature>
<dbReference type="PANTHER" id="PTHR10316">
    <property type="entry name" value="MEMBRANE ASSOCIATED GUANYLATE KINASE-RELATED"/>
    <property type="match status" value="1"/>
</dbReference>
<feature type="compositionally biased region" description="Basic and acidic residues" evidence="1">
    <location>
        <begin position="141"/>
        <end position="160"/>
    </location>
</feature>
<dbReference type="OrthoDB" id="66881at2759"/>
<organism evidence="3 5">
    <name type="scientific">Geotrypetes seraphini</name>
    <name type="common">Gaboon caecilian</name>
    <name type="synonym">Caecilia seraphini</name>
    <dbReference type="NCBI Taxonomy" id="260995"/>
    <lineage>
        <taxon>Eukaryota</taxon>
        <taxon>Metazoa</taxon>
        <taxon>Chordata</taxon>
        <taxon>Craniata</taxon>
        <taxon>Vertebrata</taxon>
        <taxon>Euteleostomi</taxon>
        <taxon>Amphibia</taxon>
        <taxon>Gymnophiona</taxon>
        <taxon>Geotrypetes</taxon>
    </lineage>
</organism>
<gene>
    <name evidence="4 5" type="primary">LOC117349119</name>
</gene>
<evidence type="ECO:0000313" key="3">
    <source>
        <dbReference type="Proteomes" id="UP000515159"/>
    </source>
</evidence>
<dbReference type="RefSeq" id="XP_033778043.1">
    <property type="nucleotide sequence ID" value="XM_033922152.1"/>
</dbReference>
<feature type="compositionally biased region" description="Basic and acidic residues" evidence="1">
    <location>
        <begin position="777"/>
        <end position="789"/>
    </location>
</feature>
<dbReference type="PROSITE" id="PS50106">
    <property type="entry name" value="PDZ"/>
    <property type="match status" value="3"/>
</dbReference>
<dbReference type="CDD" id="cd06734">
    <property type="entry name" value="PDZ4_MAGI-1_3-like"/>
    <property type="match status" value="1"/>
</dbReference>
<evidence type="ECO:0000313" key="5">
    <source>
        <dbReference type="RefSeq" id="XP_033778053.1"/>
    </source>
</evidence>
<keyword evidence="3" id="KW-1185">Reference proteome</keyword>
<feature type="domain" description="PDZ" evidence="2">
    <location>
        <begin position="532"/>
        <end position="621"/>
    </location>
</feature>
<dbReference type="GO" id="GO:0005737">
    <property type="term" value="C:cytoplasm"/>
    <property type="evidence" value="ECO:0007669"/>
    <property type="project" value="TreeGrafter"/>
</dbReference>
<feature type="compositionally biased region" description="Polar residues" evidence="1">
    <location>
        <begin position="163"/>
        <end position="173"/>
    </location>
</feature>
<dbReference type="Pfam" id="PF00595">
    <property type="entry name" value="PDZ"/>
    <property type="match status" value="2"/>
</dbReference>
<feature type="domain" description="PDZ" evidence="2">
    <location>
        <begin position="672"/>
        <end position="754"/>
    </location>
</feature>
<protein>
    <submittedName>
        <fullName evidence="4 5">Membrane-associated guanylate kinase, WW and PDZ domain-containing protein 3-like isoform X1</fullName>
    </submittedName>
</protein>
<dbReference type="KEGG" id="gsh:117349119"/>
<feature type="compositionally biased region" description="Polar residues" evidence="1">
    <location>
        <begin position="485"/>
        <end position="506"/>
    </location>
</feature>
<dbReference type="GO" id="GO:0005911">
    <property type="term" value="C:cell-cell junction"/>
    <property type="evidence" value="ECO:0007669"/>
    <property type="project" value="TreeGrafter"/>
</dbReference>
<feature type="region of interest" description="Disordered" evidence="1">
    <location>
        <begin position="754"/>
        <end position="865"/>
    </location>
</feature>
<evidence type="ECO:0000256" key="1">
    <source>
        <dbReference type="SAM" id="MobiDB-lite"/>
    </source>
</evidence>
<feature type="region of interest" description="Disordered" evidence="1">
    <location>
        <begin position="195"/>
        <end position="216"/>
    </location>
</feature>
<dbReference type="InterPro" id="IPR001478">
    <property type="entry name" value="PDZ"/>
</dbReference>
<feature type="region of interest" description="Disordered" evidence="1">
    <location>
        <begin position="113"/>
        <end position="173"/>
    </location>
</feature>
<dbReference type="SUPFAM" id="SSF50156">
    <property type="entry name" value="PDZ domain-like"/>
    <property type="match status" value="3"/>
</dbReference>
<proteinExistence type="predicted"/>
<dbReference type="AlphaFoldDB" id="A0A6P8PTK0"/>
<dbReference type="PANTHER" id="PTHR10316:SF41">
    <property type="entry name" value="MAGI FAMILY MEMBER, X-LINKED A-RELATED"/>
    <property type="match status" value="1"/>
</dbReference>
<reference evidence="4 5" key="1">
    <citation type="submission" date="2025-04" db="UniProtKB">
        <authorList>
            <consortium name="RefSeq"/>
        </authorList>
    </citation>
    <scope>IDENTIFICATION</scope>
</reference>
<feature type="domain" description="PDZ" evidence="2">
    <location>
        <begin position="258"/>
        <end position="322"/>
    </location>
</feature>
<dbReference type="RefSeq" id="XP_033778053.1">
    <property type="nucleotide sequence ID" value="XM_033922162.1"/>
</dbReference>
<dbReference type="FunFam" id="2.30.42.10:FF:000249">
    <property type="entry name" value="membrane-associated guanylate kinase, WW and PDZ domain-containing protein 1-like isoform X2"/>
    <property type="match status" value="1"/>
</dbReference>
<name>A0A6P8PTK0_GEOSA</name>
<evidence type="ECO:0000259" key="2">
    <source>
        <dbReference type="PROSITE" id="PS50106"/>
    </source>
</evidence>
<dbReference type="CDD" id="cd06735">
    <property type="entry name" value="PDZ5_MAGI-1_3-like"/>
    <property type="match status" value="1"/>
</dbReference>
<feature type="compositionally biased region" description="Low complexity" evidence="1">
    <location>
        <begin position="390"/>
        <end position="403"/>
    </location>
</feature>
<sequence length="933" mass="102054">MPSARPNFQRESLSLLRKELGCMDHQSMMDHARASHQNWEVNKQECCSLSAQRGRLLQFLQNSAGLSTPDLRTAMKGDVMVVVHGNCIVDYCRGEGLRLLPAVEAVSHQECPQSPSVLQSEDLGKASKEPGQSQELMKISEGLEKVSKEPAQTERSEKGNEVPTHTQQRLVPSEFNPSINILQTSLLELTPIFNIEPHADSGSGSQKQGEEGDHPVTQQQIGTMALEESATTALPQRDCENYIPSRPTALATRSRLTPVPMLRSATGLGFSITMPEQGRGGARVGRIWESCSCPLLAEGDIIMKINGVDICSLSPEQIEEILCYHVKDGDVILLVEREVPAVPGLHRNAEVKQKSPPALNSPLQIHTQALVSQFPSFYSSSNHQTAGDDGPPSSSGLRGISSMSPGFLTAVPRQNTARMEEPRQTCPKNSLHLLPVLPSGALADTSQTWTPLIDAFRATSFVEPQPQNMIFGAQERDPSLHQGHRSSTLSSETDISNCCQRSQAGSGPSAPSVALDIDEVTGNGPSTLPLTEVLLERKENEGFGFVIITEDLYDQRAGSLIPHRISEIRHGSSAQRTHKLQVGDRLEGVNGRSIVDMSHGEIAQLFRQAGTKIRLRILPQSKDPGKKGATSKTEAAEVDIDSSQIPHSLKVQRPLASKHQVMRTQQESRQYSVELQRGATGFGFSLRGGSEYKMKIYILGLMEGGPAERNQKMQVSDQLIEINGRSTRGMTHSEAVELIRRSGNTVHLQLKRGNGIVPDYDGEFSHTSSTEVLQEGCKQESDSKVELSNKARGWKTGSPEKEGQSPPLVADDIREQGLGGLGQKHESSPQGIGRSPRRSQKEGDRGREQRKHHRKSISSVRAEDTLQGVLTTEMECHPPIKQIPSDAFTNGKRCSIPAVYLEPWLRPALLPGPWLVPSKERLHETLCSSQVAG</sequence>